<keyword evidence="5" id="KW-0732">Signal</keyword>
<dbReference type="InterPro" id="IPR036374">
    <property type="entry name" value="OxRdtase_Mopterin-bd_sf"/>
</dbReference>
<feature type="signal peptide" evidence="5">
    <location>
        <begin position="1"/>
        <end position="19"/>
    </location>
</feature>
<dbReference type="GO" id="GO:0006790">
    <property type="term" value="P:sulfur compound metabolic process"/>
    <property type="evidence" value="ECO:0007669"/>
    <property type="project" value="TreeGrafter"/>
</dbReference>
<dbReference type="KEGG" id="pgin:FRZ67_10210"/>
<dbReference type="Pfam" id="PF03404">
    <property type="entry name" value="Mo-co_dimer"/>
    <property type="match status" value="1"/>
</dbReference>
<dbReference type="PANTHER" id="PTHR19372:SF7">
    <property type="entry name" value="SULFITE OXIDASE, MITOCHONDRIAL"/>
    <property type="match status" value="1"/>
</dbReference>
<sequence length="395" mass="44223">MKNIFFIIALLLTIFSCNTKTESTSTVAGATAKDELIKPEGKDSMLLLTDRPPNLETPLKYFLQDYTPNNVFFVRWHLAGLPTKINIDTFRLRVSGNVQKELSLSMNDLKTKFTPYTITAVCQCAGNSRSFFDPRVPGGQWKNGAMGNAKWTGVKLKDILAMAGAKNDSKEVSFNGLDAPPMAATPDFVKSLKYNHATDGEVMIAYEMNGEQLPLLNGYPLKLVVPGWYATYWVGMLSKIDVLTDTFRGFWMQKAYLIPKESKNGNEHPDSLATKMQPINKIDVRSLFVSPEPGSAITVGRVTDIQGLAFDGGDGITKVELSADSGKTWMPAKLDADLGKYSWRRWHYNFTPAKKDIYYLQIKATNAKGETQPEHQWNRSGYMRNEIETLMIKAE</sequence>
<dbReference type="GO" id="GO:0030151">
    <property type="term" value="F:molybdenum ion binding"/>
    <property type="evidence" value="ECO:0007669"/>
    <property type="project" value="InterPro"/>
</dbReference>
<dbReference type="GO" id="GO:0043546">
    <property type="term" value="F:molybdopterin cofactor binding"/>
    <property type="evidence" value="ECO:0007669"/>
    <property type="project" value="TreeGrafter"/>
</dbReference>
<evidence type="ECO:0000256" key="5">
    <source>
        <dbReference type="SAM" id="SignalP"/>
    </source>
</evidence>
<evidence type="ECO:0000259" key="6">
    <source>
        <dbReference type="Pfam" id="PF00174"/>
    </source>
</evidence>
<dbReference type="SUPFAM" id="SSF81296">
    <property type="entry name" value="E set domains"/>
    <property type="match status" value="1"/>
</dbReference>
<dbReference type="Pfam" id="PF00174">
    <property type="entry name" value="Oxidored_molyb"/>
    <property type="match status" value="1"/>
</dbReference>
<evidence type="ECO:0000256" key="2">
    <source>
        <dbReference type="ARBA" id="ARBA00022505"/>
    </source>
</evidence>
<dbReference type="AlphaFoldDB" id="A0A5B8VAC1"/>
<keyword evidence="4" id="KW-0560">Oxidoreductase</keyword>
<dbReference type="Proteomes" id="UP000321533">
    <property type="component" value="Chromosome"/>
</dbReference>
<keyword evidence="3" id="KW-0479">Metal-binding</keyword>
<dbReference type="SUPFAM" id="SSF56524">
    <property type="entry name" value="Oxidoreductase molybdopterin-binding domain"/>
    <property type="match status" value="1"/>
</dbReference>
<organism evidence="8 9">
    <name type="scientific">Panacibacter ginsenosidivorans</name>
    <dbReference type="NCBI Taxonomy" id="1813871"/>
    <lineage>
        <taxon>Bacteria</taxon>
        <taxon>Pseudomonadati</taxon>
        <taxon>Bacteroidota</taxon>
        <taxon>Chitinophagia</taxon>
        <taxon>Chitinophagales</taxon>
        <taxon>Chitinophagaceae</taxon>
        <taxon>Panacibacter</taxon>
    </lineage>
</organism>
<dbReference type="PROSITE" id="PS51257">
    <property type="entry name" value="PROKAR_LIPOPROTEIN"/>
    <property type="match status" value="1"/>
</dbReference>
<evidence type="ECO:0000256" key="3">
    <source>
        <dbReference type="ARBA" id="ARBA00022723"/>
    </source>
</evidence>
<name>A0A5B8VAC1_9BACT</name>
<comment type="cofactor">
    <cofactor evidence="1">
        <name>Mo-molybdopterin</name>
        <dbReference type="ChEBI" id="CHEBI:71302"/>
    </cofactor>
</comment>
<protein>
    <submittedName>
        <fullName evidence="8">Molybdopterin-dependent oxidoreductase</fullName>
    </submittedName>
</protein>
<keyword evidence="9" id="KW-1185">Reference proteome</keyword>
<evidence type="ECO:0000256" key="1">
    <source>
        <dbReference type="ARBA" id="ARBA00001924"/>
    </source>
</evidence>
<accession>A0A5B8VAC1</accession>
<gene>
    <name evidence="8" type="ORF">FRZ67_10210</name>
</gene>
<keyword evidence="2" id="KW-0500">Molybdenum</keyword>
<feature type="domain" description="Moybdenum cofactor oxidoreductase dimerisation" evidence="7">
    <location>
        <begin position="278"/>
        <end position="386"/>
    </location>
</feature>
<feature type="chain" id="PRO_5022948301" evidence="5">
    <location>
        <begin position="20"/>
        <end position="395"/>
    </location>
</feature>
<dbReference type="InterPro" id="IPR014756">
    <property type="entry name" value="Ig_E-set"/>
</dbReference>
<dbReference type="PRINTS" id="PR00407">
    <property type="entry name" value="EUMOPTERIN"/>
</dbReference>
<dbReference type="InterPro" id="IPR005066">
    <property type="entry name" value="MoCF_OxRdtse_dimer"/>
</dbReference>
<dbReference type="EMBL" id="CP042435">
    <property type="protein sequence ID" value="QEC67646.1"/>
    <property type="molecule type" value="Genomic_DNA"/>
</dbReference>
<reference evidence="8 9" key="1">
    <citation type="journal article" date="2016" name="Int. J. Syst. Evol. Microbiol.">
        <title>Panacibacter ginsenosidivorans gen. nov., sp. nov., with ginsenoside converting activity isolated from soil of a ginseng field.</title>
        <authorList>
            <person name="Siddiqi M.Z."/>
            <person name="Muhammad Shafi S."/>
            <person name="Choi K.D."/>
            <person name="Im W.T."/>
        </authorList>
    </citation>
    <scope>NUCLEOTIDE SEQUENCE [LARGE SCALE GENOMIC DNA]</scope>
    <source>
        <strain evidence="8 9">Gsoil1550</strain>
    </source>
</reference>
<dbReference type="InterPro" id="IPR000572">
    <property type="entry name" value="OxRdtase_Mopterin-bd_dom"/>
</dbReference>
<dbReference type="RefSeq" id="WP_147189453.1">
    <property type="nucleotide sequence ID" value="NZ_CP042435.1"/>
</dbReference>
<dbReference type="Gene3D" id="3.90.420.10">
    <property type="entry name" value="Oxidoreductase, molybdopterin-binding domain"/>
    <property type="match status" value="1"/>
</dbReference>
<feature type="domain" description="Oxidoreductase molybdopterin-binding" evidence="6">
    <location>
        <begin position="82"/>
        <end position="251"/>
    </location>
</feature>
<dbReference type="GO" id="GO:0020037">
    <property type="term" value="F:heme binding"/>
    <property type="evidence" value="ECO:0007669"/>
    <property type="project" value="TreeGrafter"/>
</dbReference>
<evidence type="ECO:0000313" key="8">
    <source>
        <dbReference type="EMBL" id="QEC67646.1"/>
    </source>
</evidence>
<dbReference type="PANTHER" id="PTHR19372">
    <property type="entry name" value="SULFITE REDUCTASE"/>
    <property type="match status" value="1"/>
</dbReference>
<dbReference type="GO" id="GO:0008482">
    <property type="term" value="F:sulfite oxidase activity"/>
    <property type="evidence" value="ECO:0007669"/>
    <property type="project" value="TreeGrafter"/>
</dbReference>
<evidence type="ECO:0000256" key="4">
    <source>
        <dbReference type="ARBA" id="ARBA00023002"/>
    </source>
</evidence>
<dbReference type="OrthoDB" id="9778777at2"/>
<evidence type="ECO:0000259" key="7">
    <source>
        <dbReference type="Pfam" id="PF03404"/>
    </source>
</evidence>
<dbReference type="InterPro" id="IPR008335">
    <property type="entry name" value="Mopterin_OxRdtase_euk"/>
</dbReference>
<evidence type="ECO:0000313" key="9">
    <source>
        <dbReference type="Proteomes" id="UP000321533"/>
    </source>
</evidence>
<proteinExistence type="predicted"/>
<dbReference type="Gene3D" id="2.60.40.650">
    <property type="match status" value="1"/>
</dbReference>